<accession>A0A4D9DGR9</accession>
<dbReference type="PANTHER" id="PTHR46096:SF3">
    <property type="entry name" value="PERFORIN-1"/>
    <property type="match status" value="1"/>
</dbReference>
<dbReference type="GO" id="GO:0005579">
    <property type="term" value="C:membrane attack complex"/>
    <property type="evidence" value="ECO:0007669"/>
    <property type="project" value="InterPro"/>
</dbReference>
<dbReference type="PROSITE" id="PS50004">
    <property type="entry name" value="C2"/>
    <property type="match status" value="1"/>
</dbReference>
<dbReference type="Gene3D" id="2.60.40.150">
    <property type="entry name" value="C2 domain"/>
    <property type="match status" value="1"/>
</dbReference>
<dbReference type="InterPro" id="IPR020864">
    <property type="entry name" value="MACPF"/>
</dbReference>
<dbReference type="GO" id="GO:0001913">
    <property type="term" value="P:T cell mediated cytotoxicity"/>
    <property type="evidence" value="ECO:0007669"/>
    <property type="project" value="TreeGrafter"/>
</dbReference>
<keyword evidence="7" id="KW-0472">Membrane</keyword>
<dbReference type="Proteomes" id="UP000297703">
    <property type="component" value="Unassembled WGS sequence"/>
</dbReference>
<dbReference type="GO" id="GO:0031640">
    <property type="term" value="P:killing of cells of another organism"/>
    <property type="evidence" value="ECO:0007669"/>
    <property type="project" value="UniProtKB-KW"/>
</dbReference>
<comment type="subcellular location">
    <subcellularLocation>
        <location evidence="1">Membrane</location>
    </subcellularLocation>
    <subcellularLocation>
        <location evidence="2">Secreted</location>
    </subcellularLocation>
</comment>
<evidence type="ECO:0000313" key="13">
    <source>
        <dbReference type="Proteomes" id="UP000297703"/>
    </source>
</evidence>
<reference evidence="12 13" key="2">
    <citation type="submission" date="2019-04" db="EMBL/GenBank/DDBJ databases">
        <title>The genome sequence of big-headed turtle.</title>
        <authorList>
            <person name="Gong S."/>
        </authorList>
    </citation>
    <scope>NUCLEOTIDE SEQUENCE [LARGE SCALE GENOMIC DNA]</scope>
    <source>
        <strain evidence="12">DO16091913</strain>
        <tissue evidence="12">Muscle</tissue>
    </source>
</reference>
<dbReference type="EMBL" id="QXTE01000757">
    <property type="protein sequence ID" value="TFJ96168.1"/>
    <property type="molecule type" value="Genomic_DNA"/>
</dbReference>
<evidence type="ECO:0000256" key="6">
    <source>
        <dbReference type="ARBA" id="ARBA00022852"/>
    </source>
</evidence>
<dbReference type="GO" id="GO:0001771">
    <property type="term" value="P:immunological synapse formation"/>
    <property type="evidence" value="ECO:0007669"/>
    <property type="project" value="TreeGrafter"/>
</dbReference>
<dbReference type="AlphaFoldDB" id="A0A4D9DGR9"/>
<reference evidence="12 13" key="1">
    <citation type="submission" date="2019-04" db="EMBL/GenBank/DDBJ databases">
        <title>Draft genome of the big-headed turtle Platysternon megacephalum.</title>
        <authorList>
            <person name="Gong S."/>
        </authorList>
    </citation>
    <scope>NUCLEOTIDE SEQUENCE [LARGE SCALE GENOMIC DNA]</scope>
    <source>
        <strain evidence="12">DO16091913</strain>
        <tissue evidence="12">Muscle</tissue>
    </source>
</reference>
<dbReference type="SUPFAM" id="SSF49562">
    <property type="entry name" value="C2 domain (Calcium/lipid-binding domain, CaLB)"/>
    <property type="match status" value="1"/>
</dbReference>
<dbReference type="InterPro" id="IPR020863">
    <property type="entry name" value="MACPF_CS"/>
</dbReference>
<evidence type="ECO:0000256" key="4">
    <source>
        <dbReference type="ARBA" id="ARBA00022525"/>
    </source>
</evidence>
<dbReference type="STRING" id="55544.A0A4D9DGR9"/>
<dbReference type="OrthoDB" id="1366754at2759"/>
<evidence type="ECO:0000256" key="2">
    <source>
        <dbReference type="ARBA" id="ARBA00004613"/>
    </source>
</evidence>
<evidence type="ECO:0000256" key="3">
    <source>
        <dbReference type="ARBA" id="ARBA00009214"/>
    </source>
</evidence>
<feature type="region of interest" description="Disordered" evidence="9">
    <location>
        <begin position="1"/>
        <end position="22"/>
    </location>
</feature>
<evidence type="ECO:0000256" key="8">
    <source>
        <dbReference type="ARBA" id="ARBA00023157"/>
    </source>
</evidence>
<evidence type="ECO:0000256" key="1">
    <source>
        <dbReference type="ARBA" id="ARBA00004370"/>
    </source>
</evidence>
<evidence type="ECO:0000259" key="11">
    <source>
        <dbReference type="PROSITE" id="PS51412"/>
    </source>
</evidence>
<dbReference type="PROSITE" id="PS51412">
    <property type="entry name" value="MACPF_2"/>
    <property type="match status" value="1"/>
</dbReference>
<name>A0A4D9DGR9_9SAUR</name>
<dbReference type="InterPro" id="IPR000008">
    <property type="entry name" value="C2_dom"/>
</dbReference>
<dbReference type="PROSITE" id="PS00279">
    <property type="entry name" value="MACPF_1"/>
    <property type="match status" value="1"/>
</dbReference>
<gene>
    <name evidence="12" type="ORF">DR999_PMT22065</name>
</gene>
<dbReference type="InterPro" id="IPR035892">
    <property type="entry name" value="C2_domain_sf"/>
</dbReference>
<keyword evidence="8" id="KW-1015">Disulfide bond</keyword>
<dbReference type="SMART" id="SM00239">
    <property type="entry name" value="C2"/>
    <property type="match status" value="1"/>
</dbReference>
<evidence type="ECO:0000313" key="12">
    <source>
        <dbReference type="EMBL" id="TFJ96168.1"/>
    </source>
</evidence>
<feature type="domain" description="C2" evidence="10">
    <location>
        <begin position="419"/>
        <end position="541"/>
    </location>
</feature>
<dbReference type="PRINTS" id="PR00764">
    <property type="entry name" value="COMPLEMENTC9"/>
</dbReference>
<keyword evidence="5" id="KW-0732">Signal</keyword>
<dbReference type="InterPro" id="IPR001862">
    <property type="entry name" value="MAC_perforin"/>
</dbReference>
<dbReference type="InterPro" id="IPR052784">
    <property type="entry name" value="Perforin-1_pore-forming"/>
</dbReference>
<organism evidence="12 13">
    <name type="scientific">Platysternon megacephalum</name>
    <name type="common">big-headed turtle</name>
    <dbReference type="NCBI Taxonomy" id="55544"/>
    <lineage>
        <taxon>Eukaryota</taxon>
        <taxon>Metazoa</taxon>
        <taxon>Chordata</taxon>
        <taxon>Craniata</taxon>
        <taxon>Vertebrata</taxon>
        <taxon>Euteleostomi</taxon>
        <taxon>Archelosauria</taxon>
        <taxon>Testudinata</taxon>
        <taxon>Testudines</taxon>
        <taxon>Cryptodira</taxon>
        <taxon>Durocryptodira</taxon>
        <taxon>Testudinoidea</taxon>
        <taxon>Platysternidae</taxon>
        <taxon>Platysternon</taxon>
    </lineage>
</organism>
<proteinExistence type="inferred from homology"/>
<dbReference type="Pfam" id="PF01823">
    <property type="entry name" value="MACPF"/>
    <property type="match status" value="1"/>
</dbReference>
<sequence length="578" mass="64371">MKATTRKPRVESSEADGPSWMGEPIASAMPRFGAFIPLLLFIFPGASSHCHTGTENECKKHTAFVPGHSLVGEGIDVTTMGRKGAYLVDSSTWQHKDGTCTLCQNRLQGAKWQRLPLAAVDWRVRVSCRRKLSSSVQQSAMGMMESAASAVQNDWKVGLDVPVKPKVNVQVALAGSHSKLASFVVDHTRMDKYSFMSHEVSCGYYRFRVSETPPLTGHFTLALKNLPDRYDSKSKVEYQQLISNYGTHYMSQLQLGGRARDVTAVRVCEAAMSSLTDDEIKDCLSMEAAVSIGTGSVKGGYSKCEEEKKKGKVQGSFHETYRERHMEVEGGESTTDVLFSGSDAKVFSAWIQSLKASPGLVSYSLHPIHILVQQNDPKRVALRRAVSEYIRERALWRNCTRSCPPGTQRSAHDPCSCICPGDAMTNTMCCSRQRGLGKLMVTVKKASGLRGDYITATDAFVKVFFERREIRTGTIWNNNNPVWNINLDFGTVHLTSTSKIRVQVWDKDLWTQELLGSNDILLEAGGPHQKDCYLNHGRIWFQYSLRCGPHLGGRRCFDYVSQPPQQSTAKGKEVEAFW</sequence>
<evidence type="ECO:0000259" key="10">
    <source>
        <dbReference type="PROSITE" id="PS50004"/>
    </source>
</evidence>
<keyword evidence="13" id="KW-1185">Reference proteome</keyword>
<dbReference type="PANTHER" id="PTHR46096">
    <property type="entry name" value="PERFORIN-1"/>
    <property type="match status" value="1"/>
</dbReference>
<comment type="caution">
    <text evidence="12">The sequence shown here is derived from an EMBL/GenBank/DDBJ whole genome shotgun (WGS) entry which is preliminary data.</text>
</comment>
<dbReference type="Pfam" id="PF00168">
    <property type="entry name" value="C2"/>
    <property type="match status" value="1"/>
</dbReference>
<evidence type="ECO:0000256" key="5">
    <source>
        <dbReference type="ARBA" id="ARBA00022729"/>
    </source>
</evidence>
<dbReference type="GO" id="GO:0022829">
    <property type="term" value="F:wide pore channel activity"/>
    <property type="evidence" value="ECO:0007669"/>
    <property type="project" value="TreeGrafter"/>
</dbReference>
<feature type="domain" description="MACPF" evidence="11">
    <location>
        <begin position="54"/>
        <end position="397"/>
    </location>
</feature>
<dbReference type="SMART" id="SM00457">
    <property type="entry name" value="MACPF"/>
    <property type="match status" value="1"/>
</dbReference>
<comment type="similarity">
    <text evidence="3">Belongs to the complement C6/C7/C8/C9 family.</text>
</comment>
<keyword evidence="4" id="KW-0964">Secreted</keyword>
<dbReference type="GO" id="GO:0051607">
    <property type="term" value="P:defense response to virus"/>
    <property type="evidence" value="ECO:0007669"/>
    <property type="project" value="TreeGrafter"/>
</dbReference>
<dbReference type="GO" id="GO:0005576">
    <property type="term" value="C:extracellular region"/>
    <property type="evidence" value="ECO:0007669"/>
    <property type="project" value="UniProtKB-SubCell"/>
</dbReference>
<protein>
    <submittedName>
        <fullName evidence="12">3-oxoacyl-[acyl-carrier protein] reductase</fullName>
    </submittedName>
</protein>
<evidence type="ECO:0000256" key="9">
    <source>
        <dbReference type="SAM" id="MobiDB-lite"/>
    </source>
</evidence>
<evidence type="ECO:0000256" key="7">
    <source>
        <dbReference type="ARBA" id="ARBA00023136"/>
    </source>
</evidence>
<keyword evidence="6" id="KW-0204">Cytolysis</keyword>